<sequence length="404" mass="45488">MEAYDINPSPCLLVIGAREHTLQKLKTMNIRFVLIQSQHDSLNISLDAQIVFVETYENLSELSRIAKQLHQVHHFRSVVSFTEFGLYPASLIAEQLNIKGNTVFPVEHTRDKFKMRRLLESHQLDSIAYQRCTTLEEVTVFYTKIQAPFILKPVHGAGSQGVCYVDSLENLPNAWDWAIQHGNLELIAEEYLSGKEYSVESLSLDGQHQVIAITEKLTTGFPHFIELGHNSPARLTPEIQQKIQQLILRFLEVIQHQNGPAHTEIKVHQDEIKIIESQTRMGGDQIWELTELTTGVDVISETVLHLLGLSQNTKMKKANAATVLFFAREFEEILEIHGLDSANNLPGIVRIDCTLQKGQKLGKLSSSLSRQGYILGTGSTIDEAISSVSFAMEHVYITTKAHLN</sequence>
<dbReference type="Gene3D" id="3.30.470.20">
    <property type="entry name" value="ATP-grasp fold, B domain"/>
    <property type="match status" value="1"/>
</dbReference>
<keyword evidence="1" id="KW-0436">Ligase</keyword>
<dbReference type="Pfam" id="PF18603">
    <property type="entry name" value="LAL_C2"/>
    <property type="match status" value="1"/>
</dbReference>
<accession>A0A0W0YFD0</accession>
<gene>
    <name evidence="6" type="ORF">Lsai_2370</name>
</gene>
<dbReference type="EMBL" id="LNYV01000035">
    <property type="protein sequence ID" value="KTD55511.1"/>
    <property type="molecule type" value="Genomic_DNA"/>
</dbReference>
<dbReference type="GO" id="GO:0046872">
    <property type="term" value="F:metal ion binding"/>
    <property type="evidence" value="ECO:0007669"/>
    <property type="project" value="InterPro"/>
</dbReference>
<organism evidence="6 7">
    <name type="scientific">Legionella sainthelensi</name>
    <dbReference type="NCBI Taxonomy" id="28087"/>
    <lineage>
        <taxon>Bacteria</taxon>
        <taxon>Pseudomonadati</taxon>
        <taxon>Pseudomonadota</taxon>
        <taxon>Gammaproteobacteria</taxon>
        <taxon>Legionellales</taxon>
        <taxon>Legionellaceae</taxon>
        <taxon>Legionella</taxon>
    </lineage>
</organism>
<dbReference type="GO" id="GO:0005524">
    <property type="term" value="F:ATP binding"/>
    <property type="evidence" value="ECO:0007669"/>
    <property type="project" value="UniProtKB-UniRule"/>
</dbReference>
<protein>
    <submittedName>
        <fullName evidence="6">Phosphoribosylglycinamide synthetase ATP-grasp (A) domain protein</fullName>
    </submittedName>
</protein>
<dbReference type="RefSeq" id="WP_027271866.1">
    <property type="nucleotide sequence ID" value="NZ_CAAAJE010000026.1"/>
</dbReference>
<dbReference type="InterPro" id="IPR040570">
    <property type="entry name" value="LAL_C2"/>
</dbReference>
<dbReference type="SUPFAM" id="SSF56059">
    <property type="entry name" value="Glutathione synthetase ATP-binding domain-like"/>
    <property type="match status" value="1"/>
</dbReference>
<dbReference type="GO" id="GO:0016874">
    <property type="term" value="F:ligase activity"/>
    <property type="evidence" value="ECO:0007669"/>
    <property type="project" value="UniProtKB-KW"/>
</dbReference>
<evidence type="ECO:0000259" key="5">
    <source>
        <dbReference type="PROSITE" id="PS50975"/>
    </source>
</evidence>
<evidence type="ECO:0000256" key="4">
    <source>
        <dbReference type="PROSITE-ProRule" id="PRU00409"/>
    </source>
</evidence>
<dbReference type="eggNOG" id="COG0151">
    <property type="taxonomic scope" value="Bacteria"/>
</dbReference>
<evidence type="ECO:0000256" key="3">
    <source>
        <dbReference type="ARBA" id="ARBA00022840"/>
    </source>
</evidence>
<dbReference type="PATRIC" id="fig|28087.4.peg.2551"/>
<dbReference type="STRING" id="28087.Lsai_2370"/>
<dbReference type="AlphaFoldDB" id="A0A0W0YFD0"/>
<keyword evidence="3 4" id="KW-0067">ATP-binding</keyword>
<dbReference type="Pfam" id="PF13535">
    <property type="entry name" value="ATP-grasp_4"/>
    <property type="match status" value="1"/>
</dbReference>
<dbReference type="Gene3D" id="3.40.50.20">
    <property type="match status" value="1"/>
</dbReference>
<dbReference type="InterPro" id="IPR013815">
    <property type="entry name" value="ATP_grasp_subdomain_1"/>
</dbReference>
<proteinExistence type="predicted"/>
<dbReference type="PANTHER" id="PTHR43585:SF2">
    <property type="entry name" value="ATP-GRASP ENZYME FSQD"/>
    <property type="match status" value="1"/>
</dbReference>
<name>A0A0W0YFD0_9GAMM</name>
<dbReference type="PROSITE" id="PS50975">
    <property type="entry name" value="ATP_GRASP"/>
    <property type="match status" value="1"/>
</dbReference>
<dbReference type="OrthoDB" id="24041at2"/>
<dbReference type="InterPro" id="IPR011761">
    <property type="entry name" value="ATP-grasp"/>
</dbReference>
<dbReference type="Proteomes" id="UP000054621">
    <property type="component" value="Unassembled WGS sequence"/>
</dbReference>
<keyword evidence="2 4" id="KW-0547">Nucleotide-binding</keyword>
<evidence type="ECO:0000256" key="1">
    <source>
        <dbReference type="ARBA" id="ARBA00022598"/>
    </source>
</evidence>
<evidence type="ECO:0000313" key="6">
    <source>
        <dbReference type="EMBL" id="KTD55511.1"/>
    </source>
</evidence>
<dbReference type="InterPro" id="IPR052032">
    <property type="entry name" value="ATP-dep_AA_Ligase"/>
</dbReference>
<comment type="caution">
    <text evidence="6">The sequence shown here is derived from an EMBL/GenBank/DDBJ whole genome shotgun (WGS) entry which is preliminary data.</text>
</comment>
<dbReference type="Gene3D" id="3.30.1490.20">
    <property type="entry name" value="ATP-grasp fold, A domain"/>
    <property type="match status" value="1"/>
</dbReference>
<reference evidence="6 7" key="1">
    <citation type="submission" date="2015-11" db="EMBL/GenBank/DDBJ databases">
        <title>Genomic analysis of 38 Legionella species identifies large and diverse effector repertoires.</title>
        <authorList>
            <person name="Burstein D."/>
            <person name="Amaro F."/>
            <person name="Zusman T."/>
            <person name="Lifshitz Z."/>
            <person name="Cohen O."/>
            <person name="Gilbert J.A."/>
            <person name="Pupko T."/>
            <person name="Shuman H.A."/>
            <person name="Segal G."/>
        </authorList>
    </citation>
    <scope>NUCLEOTIDE SEQUENCE [LARGE SCALE GENOMIC DNA]</scope>
    <source>
        <strain evidence="6 7">Mt.St.Helens-4</strain>
    </source>
</reference>
<dbReference type="PANTHER" id="PTHR43585">
    <property type="entry name" value="FUMIPYRROLE BIOSYNTHESIS PROTEIN C"/>
    <property type="match status" value="1"/>
</dbReference>
<evidence type="ECO:0000256" key="2">
    <source>
        <dbReference type="ARBA" id="ARBA00022741"/>
    </source>
</evidence>
<feature type="domain" description="ATP-grasp" evidence="5">
    <location>
        <begin position="116"/>
        <end position="307"/>
    </location>
</feature>
<evidence type="ECO:0000313" key="7">
    <source>
        <dbReference type="Proteomes" id="UP000054621"/>
    </source>
</evidence>